<dbReference type="AlphaFoldDB" id="A0A9N9JWY4"/>
<comment type="caution">
    <text evidence="1">The sequence shown here is derived from an EMBL/GenBank/DDBJ whole genome shotgun (WGS) entry which is preliminary data.</text>
</comment>
<organism evidence="1 2">
    <name type="scientific">Dentiscutata erythropus</name>
    <dbReference type="NCBI Taxonomy" id="1348616"/>
    <lineage>
        <taxon>Eukaryota</taxon>
        <taxon>Fungi</taxon>
        <taxon>Fungi incertae sedis</taxon>
        <taxon>Mucoromycota</taxon>
        <taxon>Glomeromycotina</taxon>
        <taxon>Glomeromycetes</taxon>
        <taxon>Diversisporales</taxon>
        <taxon>Gigasporaceae</taxon>
        <taxon>Dentiscutata</taxon>
    </lineage>
</organism>
<keyword evidence="2" id="KW-1185">Reference proteome</keyword>
<accession>A0A9N9JWY4</accession>
<reference evidence="1" key="1">
    <citation type="submission" date="2021-06" db="EMBL/GenBank/DDBJ databases">
        <authorList>
            <person name="Kallberg Y."/>
            <person name="Tangrot J."/>
            <person name="Rosling A."/>
        </authorList>
    </citation>
    <scope>NUCLEOTIDE SEQUENCE</scope>
    <source>
        <strain evidence="1">MA453B</strain>
    </source>
</reference>
<feature type="non-terminal residue" evidence="1">
    <location>
        <position position="311"/>
    </location>
</feature>
<name>A0A9N9JWY4_9GLOM</name>
<dbReference type="OrthoDB" id="2370656at2759"/>
<feature type="non-terminal residue" evidence="1">
    <location>
        <position position="1"/>
    </location>
</feature>
<evidence type="ECO:0000313" key="1">
    <source>
        <dbReference type="EMBL" id="CAG8798072.1"/>
    </source>
</evidence>
<protein>
    <submittedName>
        <fullName evidence="1">5151_t:CDS:1</fullName>
    </submittedName>
</protein>
<dbReference type="EMBL" id="CAJVPY010032701">
    <property type="protein sequence ID" value="CAG8798072.1"/>
    <property type="molecule type" value="Genomic_DNA"/>
</dbReference>
<evidence type="ECO:0000313" key="2">
    <source>
        <dbReference type="Proteomes" id="UP000789405"/>
    </source>
</evidence>
<proteinExistence type="predicted"/>
<dbReference type="Proteomes" id="UP000789405">
    <property type="component" value="Unassembled WGS sequence"/>
</dbReference>
<gene>
    <name evidence="1" type="ORF">DERYTH_LOCUS22805</name>
</gene>
<sequence>YADKLAFNHPLLSGVIDLDIIDEVMLKIFSFDELKEMMCCDKIFSWKVIDENMKKWVDDLVKTEKPQNIPIPNSLDNKECTYVLDMYLQLKKTWKSKLFDNRQQEDGEILEDTYVHEIMHNIMYYTVRDLLPRWLELHEERNRRVERNYDEMFFKMSKNTKKVYQDKFQSRNKPDWLGTFKIDDHKYEFIYGEAARPPFLSASFKLEGDQRKVICFLLHCIESMGKTLKKHFSSAIDGDLIESAKCIPRFEMLLYGTFLKIIYYDNSYEIGRIMPLINIKLSLQSNSDQFSTTNYLYGLIIFRQAIQETLE</sequence>